<proteinExistence type="inferred from homology"/>
<comment type="similarity">
    <text evidence="3">Belongs to the methyltransferase superfamily. Arsenite methyltransferase family.</text>
</comment>
<dbReference type="SUPFAM" id="SSF53335">
    <property type="entry name" value="S-adenosyl-L-methionine-dependent methyltransferases"/>
    <property type="match status" value="1"/>
</dbReference>
<dbReference type="EMBL" id="OUUZ01000016">
    <property type="protein sequence ID" value="SPQ26250.1"/>
    <property type="molecule type" value="Genomic_DNA"/>
</dbReference>
<keyword evidence="1" id="KW-0808">Transferase</keyword>
<evidence type="ECO:0000256" key="2">
    <source>
        <dbReference type="ARBA" id="ARBA00022691"/>
    </source>
</evidence>
<name>A0A3S4F6T2_9PEZI</name>
<protein>
    <recommendedName>
        <fullName evidence="5">Arsenite methyltransferase</fullName>
        <ecNumber evidence="4">2.1.1.137</ecNumber>
    </recommendedName>
</protein>
<dbReference type="GO" id="GO:0030791">
    <property type="term" value="F:arsenite methyltransferase activity"/>
    <property type="evidence" value="ECO:0007669"/>
    <property type="project" value="UniProtKB-EC"/>
</dbReference>
<organism evidence="11 12">
    <name type="scientific">Thermothielavioides terrestris</name>
    <dbReference type="NCBI Taxonomy" id="2587410"/>
    <lineage>
        <taxon>Eukaryota</taxon>
        <taxon>Fungi</taxon>
        <taxon>Dikarya</taxon>
        <taxon>Ascomycota</taxon>
        <taxon>Pezizomycotina</taxon>
        <taxon>Sordariomycetes</taxon>
        <taxon>Sordariomycetidae</taxon>
        <taxon>Sordariales</taxon>
        <taxon>Chaetomiaceae</taxon>
        <taxon>Thermothielavioides</taxon>
    </lineage>
</organism>
<reference evidence="11 12" key="1">
    <citation type="submission" date="2018-04" db="EMBL/GenBank/DDBJ databases">
        <authorList>
            <person name="Huttner S."/>
            <person name="Dainat J."/>
        </authorList>
    </citation>
    <scope>NUCLEOTIDE SEQUENCE [LARGE SCALE GENOMIC DNA]</scope>
</reference>
<dbReference type="Pfam" id="PF13847">
    <property type="entry name" value="Methyltransf_31"/>
    <property type="match status" value="1"/>
</dbReference>
<dbReference type="InterPro" id="IPR029063">
    <property type="entry name" value="SAM-dependent_MTases_sf"/>
</dbReference>
<evidence type="ECO:0000256" key="5">
    <source>
        <dbReference type="ARBA" id="ARBA00034545"/>
    </source>
</evidence>
<feature type="domain" description="Methyltransferase" evidence="10">
    <location>
        <begin position="57"/>
        <end position="186"/>
    </location>
</feature>
<dbReference type="CDD" id="cd02440">
    <property type="entry name" value="AdoMet_MTases"/>
    <property type="match status" value="1"/>
</dbReference>
<evidence type="ECO:0000256" key="8">
    <source>
        <dbReference type="ARBA" id="ARBA00048428"/>
    </source>
</evidence>
<dbReference type="Gene3D" id="3.40.50.150">
    <property type="entry name" value="Vaccinia Virus protein VP39"/>
    <property type="match status" value="1"/>
</dbReference>
<dbReference type="PANTHER" id="PTHR43675">
    <property type="entry name" value="ARSENITE METHYLTRANSFERASE"/>
    <property type="match status" value="1"/>
</dbReference>
<sequence>MEPTKTSDQAREQDSSASRRTNIIRNSEAVAKAFGYSADEFANIPCVAFYHRKLGNPGETLIDLGTGLGFDVFRAATKVGPSGRAIGVDKDKVEPLYRTKSQRAKFAQLMAPGNITFIQANMISVPLPSGTADCVMVNAALNMVPKRDRLTIFREMYRLLKPGGRAALFDAFARERVPMKLAKRAEHDSTIAKMHGVGEIEALLKEAGFAEVLIVDTKDGKFGDYDESEPESETDYTIFAIKN</sequence>
<dbReference type="InterPro" id="IPR025714">
    <property type="entry name" value="Methyltranfer_dom"/>
</dbReference>
<evidence type="ECO:0000313" key="12">
    <source>
        <dbReference type="Proteomes" id="UP000289323"/>
    </source>
</evidence>
<evidence type="ECO:0000256" key="6">
    <source>
        <dbReference type="ARBA" id="ARBA00047941"/>
    </source>
</evidence>
<dbReference type="InterPro" id="IPR026669">
    <property type="entry name" value="Arsenite_MeTrfase-like"/>
</dbReference>
<evidence type="ECO:0000259" key="10">
    <source>
        <dbReference type="Pfam" id="PF13847"/>
    </source>
</evidence>
<keyword evidence="2" id="KW-0949">S-adenosyl-L-methionine</keyword>
<evidence type="ECO:0000256" key="1">
    <source>
        <dbReference type="ARBA" id="ARBA00022679"/>
    </source>
</evidence>
<evidence type="ECO:0000256" key="3">
    <source>
        <dbReference type="ARBA" id="ARBA00034487"/>
    </source>
</evidence>
<dbReference type="EC" id="2.1.1.137" evidence="4"/>
<comment type="catalytic activity">
    <reaction evidence="6">
        <text>arsenic triglutathione + [thioredoxin]-dithiol + S-adenosyl-L-methionine + 2 H2O = methylarsonous acid + [thioredoxin]-disulfide + 3 glutathione + S-adenosyl-L-homocysteine + H(+)</text>
        <dbReference type="Rhea" id="RHEA:69460"/>
        <dbReference type="Rhea" id="RHEA-COMP:10698"/>
        <dbReference type="Rhea" id="RHEA-COMP:10700"/>
        <dbReference type="ChEBI" id="CHEBI:15377"/>
        <dbReference type="ChEBI" id="CHEBI:15378"/>
        <dbReference type="ChEBI" id="CHEBI:17826"/>
        <dbReference type="ChEBI" id="CHEBI:29950"/>
        <dbReference type="ChEBI" id="CHEBI:50058"/>
        <dbReference type="ChEBI" id="CHEBI:57856"/>
        <dbReference type="ChEBI" id="CHEBI:57925"/>
        <dbReference type="ChEBI" id="CHEBI:59789"/>
        <dbReference type="ChEBI" id="CHEBI:183640"/>
        <dbReference type="EC" id="2.1.1.137"/>
    </reaction>
</comment>
<dbReference type="Proteomes" id="UP000289323">
    <property type="component" value="Unassembled WGS sequence"/>
</dbReference>
<evidence type="ECO:0000256" key="4">
    <source>
        <dbReference type="ARBA" id="ARBA00034521"/>
    </source>
</evidence>
<evidence type="ECO:0000256" key="7">
    <source>
        <dbReference type="ARBA" id="ARBA00047943"/>
    </source>
</evidence>
<gene>
    <name evidence="11" type="ORF">TT172_LOCUS8669</name>
</gene>
<accession>A0A3S4F6T2</accession>
<evidence type="ECO:0000256" key="9">
    <source>
        <dbReference type="SAM" id="MobiDB-lite"/>
    </source>
</evidence>
<comment type="catalytic activity">
    <reaction evidence="7">
        <text>arsenic triglutathione + 2 [thioredoxin]-dithiol + 2 S-adenosyl-L-methionine + H2O = dimethylarsinous acid + 2 [thioredoxin]-disulfide + 3 glutathione + 2 S-adenosyl-L-homocysteine + 2 H(+)</text>
        <dbReference type="Rhea" id="RHEA:69464"/>
        <dbReference type="Rhea" id="RHEA-COMP:10698"/>
        <dbReference type="Rhea" id="RHEA-COMP:10700"/>
        <dbReference type="ChEBI" id="CHEBI:15377"/>
        <dbReference type="ChEBI" id="CHEBI:15378"/>
        <dbReference type="ChEBI" id="CHEBI:23808"/>
        <dbReference type="ChEBI" id="CHEBI:29950"/>
        <dbReference type="ChEBI" id="CHEBI:50058"/>
        <dbReference type="ChEBI" id="CHEBI:57856"/>
        <dbReference type="ChEBI" id="CHEBI:57925"/>
        <dbReference type="ChEBI" id="CHEBI:59789"/>
        <dbReference type="ChEBI" id="CHEBI:183640"/>
        <dbReference type="EC" id="2.1.1.137"/>
    </reaction>
</comment>
<evidence type="ECO:0000313" key="11">
    <source>
        <dbReference type="EMBL" id="SPQ26250.1"/>
    </source>
</evidence>
<dbReference type="AlphaFoldDB" id="A0A3S4F6T2"/>
<feature type="region of interest" description="Disordered" evidence="9">
    <location>
        <begin position="1"/>
        <end position="21"/>
    </location>
</feature>
<comment type="catalytic activity">
    <reaction evidence="8">
        <text>arsenic triglutathione + 3 [thioredoxin]-dithiol + 3 S-adenosyl-L-methionine = trimethylarsine + 3 [thioredoxin]-disulfide + 3 glutathione + 3 S-adenosyl-L-homocysteine + 3 H(+)</text>
        <dbReference type="Rhea" id="RHEA:69432"/>
        <dbReference type="Rhea" id="RHEA-COMP:10698"/>
        <dbReference type="Rhea" id="RHEA-COMP:10700"/>
        <dbReference type="ChEBI" id="CHEBI:15378"/>
        <dbReference type="ChEBI" id="CHEBI:27130"/>
        <dbReference type="ChEBI" id="CHEBI:29950"/>
        <dbReference type="ChEBI" id="CHEBI:50058"/>
        <dbReference type="ChEBI" id="CHEBI:57856"/>
        <dbReference type="ChEBI" id="CHEBI:57925"/>
        <dbReference type="ChEBI" id="CHEBI:59789"/>
        <dbReference type="ChEBI" id="CHEBI:183640"/>
        <dbReference type="EC" id="2.1.1.137"/>
    </reaction>
</comment>
<dbReference type="PANTHER" id="PTHR43675:SF8">
    <property type="entry name" value="ARSENITE METHYLTRANSFERASE"/>
    <property type="match status" value="1"/>
</dbReference>